<evidence type="ECO:0000313" key="2">
    <source>
        <dbReference type="Proteomes" id="UP001177021"/>
    </source>
</evidence>
<name>A0ACB0KHW7_TRIPR</name>
<dbReference type="Proteomes" id="UP001177021">
    <property type="component" value="Unassembled WGS sequence"/>
</dbReference>
<protein>
    <submittedName>
        <fullName evidence="1">Uncharacterized protein</fullName>
    </submittedName>
</protein>
<gene>
    <name evidence="1" type="ORF">MILVUS5_LOCUS23541</name>
</gene>
<evidence type="ECO:0000313" key="1">
    <source>
        <dbReference type="EMBL" id="CAJ2656880.1"/>
    </source>
</evidence>
<organism evidence="1 2">
    <name type="scientific">Trifolium pratense</name>
    <name type="common">Red clover</name>
    <dbReference type="NCBI Taxonomy" id="57577"/>
    <lineage>
        <taxon>Eukaryota</taxon>
        <taxon>Viridiplantae</taxon>
        <taxon>Streptophyta</taxon>
        <taxon>Embryophyta</taxon>
        <taxon>Tracheophyta</taxon>
        <taxon>Spermatophyta</taxon>
        <taxon>Magnoliopsida</taxon>
        <taxon>eudicotyledons</taxon>
        <taxon>Gunneridae</taxon>
        <taxon>Pentapetalae</taxon>
        <taxon>rosids</taxon>
        <taxon>fabids</taxon>
        <taxon>Fabales</taxon>
        <taxon>Fabaceae</taxon>
        <taxon>Papilionoideae</taxon>
        <taxon>50 kb inversion clade</taxon>
        <taxon>NPAAA clade</taxon>
        <taxon>Hologalegina</taxon>
        <taxon>IRL clade</taxon>
        <taxon>Trifolieae</taxon>
        <taxon>Trifolium</taxon>
    </lineage>
</organism>
<sequence>MASANSQPVFRDGGSSNKPPLFSGEYFDFWKIRMKAHLEAQGDGIWKAVVEGPFVPMSVVNGVGTPKIQSSWDEDDKKKVLNDKKAINILQSALSMDEFFRISTCETAKEIWDTLVETHEGTVEVKRSRLNTLSQEYELFTMQPGESILNLQKRFVHLTNHLKALGKTLTNDELNLKVLRSLTREWQPKVTAISEKKSLSTMTSATLFGKLQEYETELRRLEKHENQEKKSKGIALKVDSKEDGKDNPEEDKDFMHLVKRVGKFLINNDNSNFVKKKKFFDKKEASTSTQNIICYKCGQQGHIKTDCPNLAKKSTFKRRKESKPKRAYIAWDDNDISSSSESESEEYANLALMASHHSDDESEEVSSKSSSYNNDYQGAINELLNECKILYKTVSTQKKQILSLEEKIDTMEKNFENEKQSYIEREKQNFTCKECDSLSFQIVQLKRVLERYEKGQVGLDNILSQQRFSNDKSGLGYSNFDKPSTSKTIFVKAINQSTKEKVNKAPKVHHYPKKRFSKKKSYIPRYRSNFVPTCFYCGISGHTPNACYVRNISVPNGEYIWIKKGTNPRGPKEKWVPRKYY</sequence>
<reference evidence="1" key="1">
    <citation type="submission" date="2023-10" db="EMBL/GenBank/DDBJ databases">
        <authorList>
            <person name="Rodriguez Cubillos JULIANA M."/>
            <person name="De Vega J."/>
        </authorList>
    </citation>
    <scope>NUCLEOTIDE SEQUENCE</scope>
</reference>
<dbReference type="EMBL" id="CASHSV030000311">
    <property type="protein sequence ID" value="CAJ2656880.1"/>
    <property type="molecule type" value="Genomic_DNA"/>
</dbReference>
<comment type="caution">
    <text evidence="1">The sequence shown here is derived from an EMBL/GenBank/DDBJ whole genome shotgun (WGS) entry which is preliminary data.</text>
</comment>
<proteinExistence type="predicted"/>
<keyword evidence="2" id="KW-1185">Reference proteome</keyword>
<accession>A0ACB0KHW7</accession>